<dbReference type="PANTHER" id="PTHR36573:SF1">
    <property type="entry name" value="INTERMEMBRANE PHOSPHOLIPID TRANSPORT SYSTEM BINDING PROTEIN MLAC"/>
    <property type="match status" value="1"/>
</dbReference>
<dbReference type="InterPro" id="IPR042245">
    <property type="entry name" value="Tgt2/MlaC_sf"/>
</dbReference>
<sequence>MKFIKSVICFISLTALLTGTAMAETVDKVAGQLFKKVEIELTSLKQQNNLTVQTAQLLVEKELLVNIDEKFFAYKVLGKHLVKLTPEQKAEFVTVLKDTLVANYASSLVNYNNEKIVLASSIMTNSNKGASITMKLVGENKTTQLTTKWRFSDVEDKWLMYDFVIEGISLLQSKQKELAKVLATSGPEATLELLKSKIKK</sequence>
<dbReference type="Pfam" id="PF05494">
    <property type="entry name" value="MlaC"/>
    <property type="match status" value="1"/>
</dbReference>
<keyword evidence="1" id="KW-0732">Signal</keyword>
<feature type="signal peptide" evidence="1">
    <location>
        <begin position="1"/>
        <end position="23"/>
    </location>
</feature>
<dbReference type="OrthoDB" id="9787053at2"/>
<dbReference type="InterPro" id="IPR008869">
    <property type="entry name" value="MlaC/ttg2D"/>
</dbReference>
<dbReference type="RefSeq" id="WP_105051817.1">
    <property type="nucleotide sequence ID" value="NZ_BMYG01000003.1"/>
</dbReference>
<accession>A0A2S7UTM5</accession>
<evidence type="ECO:0000313" key="3">
    <source>
        <dbReference type="Proteomes" id="UP000239007"/>
    </source>
</evidence>
<evidence type="ECO:0008006" key="4">
    <source>
        <dbReference type="Google" id="ProtNLM"/>
    </source>
</evidence>
<dbReference type="Proteomes" id="UP000239007">
    <property type="component" value="Unassembled WGS sequence"/>
</dbReference>
<gene>
    <name evidence="2" type="ORF">BTO11_06405</name>
</gene>
<name>A0A2S7UTM5_9GAMM</name>
<feature type="chain" id="PRO_5015504245" description="Toluene tolerance protein" evidence="1">
    <location>
        <begin position="24"/>
        <end position="200"/>
    </location>
</feature>
<reference evidence="2 3" key="1">
    <citation type="submission" date="2016-12" db="EMBL/GenBank/DDBJ databases">
        <title>Diversity of luminous bacteria.</title>
        <authorList>
            <person name="Yoshizawa S."/>
            <person name="Kogure K."/>
        </authorList>
    </citation>
    <scope>NUCLEOTIDE SEQUENCE [LARGE SCALE GENOMIC DNA]</scope>
    <source>
        <strain evidence="2 3">SA4-48</strain>
    </source>
</reference>
<dbReference type="AlphaFoldDB" id="A0A2S7UTM5"/>
<keyword evidence="3" id="KW-1185">Reference proteome</keyword>
<dbReference type="EMBL" id="MSCH01000003">
    <property type="protein sequence ID" value="PQJ53336.1"/>
    <property type="molecule type" value="Genomic_DNA"/>
</dbReference>
<dbReference type="PANTHER" id="PTHR36573">
    <property type="entry name" value="INTERMEMBRANE PHOSPHOLIPID TRANSPORT SYSTEM BINDING PROTEIN MLAC"/>
    <property type="match status" value="1"/>
</dbReference>
<proteinExistence type="predicted"/>
<organism evidence="2 3">
    <name type="scientific">Psychrosphaera saromensis</name>
    <dbReference type="NCBI Taxonomy" id="716813"/>
    <lineage>
        <taxon>Bacteria</taxon>
        <taxon>Pseudomonadati</taxon>
        <taxon>Pseudomonadota</taxon>
        <taxon>Gammaproteobacteria</taxon>
        <taxon>Alteromonadales</taxon>
        <taxon>Pseudoalteromonadaceae</taxon>
        <taxon>Psychrosphaera</taxon>
    </lineage>
</organism>
<evidence type="ECO:0000256" key="1">
    <source>
        <dbReference type="SAM" id="SignalP"/>
    </source>
</evidence>
<comment type="caution">
    <text evidence="2">The sequence shown here is derived from an EMBL/GenBank/DDBJ whole genome shotgun (WGS) entry which is preliminary data.</text>
</comment>
<evidence type="ECO:0000313" key="2">
    <source>
        <dbReference type="EMBL" id="PQJ53336.1"/>
    </source>
</evidence>
<dbReference type="Gene3D" id="3.10.450.710">
    <property type="entry name" value="Tgt2/MlaC"/>
    <property type="match status" value="1"/>
</dbReference>
<protein>
    <recommendedName>
        <fullName evidence="4">Toluene tolerance protein</fullName>
    </recommendedName>
</protein>